<dbReference type="PANTHER" id="PTHR34047">
    <property type="entry name" value="NUCLEAR INTRON MATURASE 1, MITOCHONDRIAL-RELATED"/>
    <property type="match status" value="1"/>
</dbReference>
<feature type="domain" description="Reverse transcriptase" evidence="1">
    <location>
        <begin position="49"/>
        <end position="288"/>
    </location>
</feature>
<organism evidence="2 3">
    <name type="scientific">Candidatus Methylomirabilis lanthanidiphila</name>
    <dbReference type="NCBI Taxonomy" id="2211376"/>
    <lineage>
        <taxon>Bacteria</taxon>
        <taxon>Candidatus Methylomirabilota</taxon>
        <taxon>Candidatus Methylomirabilia</taxon>
        <taxon>Candidatus Methylomirabilales</taxon>
        <taxon>Candidatus Methylomirabilaceae</taxon>
        <taxon>Candidatus Methylomirabilis</taxon>
    </lineage>
</organism>
<dbReference type="CDD" id="cd01646">
    <property type="entry name" value="RT_Bac_retron_I"/>
    <property type="match status" value="1"/>
</dbReference>
<dbReference type="InterPro" id="IPR051083">
    <property type="entry name" value="GrpII_Intron_Splice-Mob/Def"/>
</dbReference>
<evidence type="ECO:0000313" key="3">
    <source>
        <dbReference type="Proteomes" id="UP000334340"/>
    </source>
</evidence>
<dbReference type="Proteomes" id="UP000334340">
    <property type="component" value="Unassembled WGS sequence"/>
</dbReference>
<evidence type="ECO:0000313" key="2">
    <source>
        <dbReference type="EMBL" id="VUZ83890.1"/>
    </source>
</evidence>
<evidence type="ECO:0000259" key="1">
    <source>
        <dbReference type="PROSITE" id="PS50878"/>
    </source>
</evidence>
<dbReference type="SUPFAM" id="SSF56672">
    <property type="entry name" value="DNA/RNA polymerases"/>
    <property type="match status" value="1"/>
</dbReference>
<accession>A0A564ZF44</accession>
<dbReference type="InterPro" id="IPR043502">
    <property type="entry name" value="DNA/RNA_pol_sf"/>
</dbReference>
<dbReference type="PANTHER" id="PTHR34047:SF8">
    <property type="entry name" value="PROTEIN YKFC"/>
    <property type="match status" value="1"/>
</dbReference>
<dbReference type="Pfam" id="PF00078">
    <property type="entry name" value="RVT_1"/>
    <property type="match status" value="1"/>
</dbReference>
<protein>
    <submittedName>
        <fullName evidence="2">DNA polymerase</fullName>
    </submittedName>
</protein>
<dbReference type="EMBL" id="CABIKM010000003">
    <property type="protein sequence ID" value="VUZ83890.1"/>
    <property type="molecule type" value="Genomic_DNA"/>
</dbReference>
<keyword evidence="3" id="KW-1185">Reference proteome</keyword>
<gene>
    <name evidence="2" type="ORF">MELA_00248</name>
</gene>
<dbReference type="AlphaFoldDB" id="A0A564ZF44"/>
<sequence length="698" mass="79191">MTLSQLASRRNLELAWRRITTGGNYQYKQLYRSLYYAYEVALDANLRDLRQRLLGGAFEARHPERIYVPKASGLHRPLALLNIEDQIVLQAFANLAAKRMQRRRAPLQSKVVFSNILEKPDSIFFFRRWQDTYGAFQRRIRKHYAGGMRWVGDFDLAAFYDTISHELLLRTIYPRTTNGDPDWIGQCLRTWSSDRAVSGHGHGLPQGPLASDFLAECFLLPIDLALRKRRGYIRYVDDIRLFGATENDVRADLIEIERHCRERGLIPQTGKFAIKRAQSVQDAMGMLPSISDPQHEAGTEKIDKKDARRAFLSAISGKPYRVTDKTRLRYILYRAEPDSDLLRLVLRLIPHHPEHADAFFAYLGRFNYRKPIERLCLTLVEQNPYPYVRGEAWHVLARYSREARSMTAGDPRALTTRAISIAKQRTQENFVERWGACHFLCVSEALTSSRHSRFLKYQAPLLQSLLAPVLPDAAFGKGEVVESYLERTTPEPGLSVCSALHQRGLTPTTFGLKVNQLPSQVGNTLRELGVVSAPGSKIDPIAEILNARYAVPRGKSWHQLLRAEYVHALGLLKQAEAAFAGGRSFWLACQNSFNQTVFLALQRHLAATGHQAACTIVDKKGQLVDFGVTLDANGPFSKNCPTIGDCFGDMNTRRNYLPMSHPYEKKTAAQARYLKAQERNRFVAKLQTAYADLVALMP</sequence>
<dbReference type="InterPro" id="IPR000477">
    <property type="entry name" value="RT_dom"/>
</dbReference>
<proteinExistence type="predicted"/>
<name>A0A564ZF44_9BACT</name>
<reference evidence="2 3" key="1">
    <citation type="submission" date="2019-07" db="EMBL/GenBank/DDBJ databases">
        <authorList>
            <person name="Cremers G."/>
        </authorList>
    </citation>
    <scope>NUCLEOTIDE SEQUENCE [LARGE SCALE GENOMIC DNA]</scope>
</reference>
<dbReference type="PROSITE" id="PS50878">
    <property type="entry name" value="RT_POL"/>
    <property type="match status" value="1"/>
</dbReference>